<keyword evidence="3" id="KW-1185">Reference proteome</keyword>
<feature type="domain" description="CoA-binding" evidence="1">
    <location>
        <begin position="16"/>
        <end position="118"/>
    </location>
</feature>
<dbReference type="AlphaFoldDB" id="A0A553V0K3"/>
<evidence type="ECO:0000259" key="1">
    <source>
        <dbReference type="SMART" id="SM00881"/>
    </source>
</evidence>
<dbReference type="Gene3D" id="3.40.50.720">
    <property type="entry name" value="NAD(P)-binding Rossmann-like Domain"/>
    <property type="match status" value="1"/>
</dbReference>
<dbReference type="PANTHER" id="PTHR33303:SF2">
    <property type="entry name" value="COA-BINDING DOMAIN-CONTAINING PROTEIN"/>
    <property type="match status" value="1"/>
</dbReference>
<name>A0A553V0K3_9HELI</name>
<protein>
    <submittedName>
        <fullName evidence="2">CoA-binding protein</fullName>
    </submittedName>
</protein>
<dbReference type="OrthoDB" id="9804695at2"/>
<dbReference type="SUPFAM" id="SSF51735">
    <property type="entry name" value="NAD(P)-binding Rossmann-fold domains"/>
    <property type="match status" value="1"/>
</dbReference>
<comment type="caution">
    <text evidence="2">The sequence shown here is derived from an EMBL/GenBank/DDBJ whole genome shotgun (WGS) entry which is preliminary data.</text>
</comment>
<evidence type="ECO:0000313" key="2">
    <source>
        <dbReference type="EMBL" id="TSA85998.1"/>
    </source>
</evidence>
<evidence type="ECO:0000313" key="3">
    <source>
        <dbReference type="Proteomes" id="UP000319322"/>
    </source>
</evidence>
<reference evidence="2" key="2">
    <citation type="submission" date="2019-07" db="EMBL/GenBank/DDBJ databases">
        <authorList>
            <person name="Papic B."/>
        </authorList>
    </citation>
    <scope>NUCLEOTIDE SEQUENCE [LARGE SCALE GENOMIC DNA]</scope>
    <source>
        <strain evidence="2">L8b</strain>
    </source>
</reference>
<dbReference type="Pfam" id="PF13380">
    <property type="entry name" value="CoA_binding_2"/>
    <property type="match status" value="1"/>
</dbReference>
<dbReference type="InterPro" id="IPR003781">
    <property type="entry name" value="CoA-bd"/>
</dbReference>
<dbReference type="PANTHER" id="PTHR33303">
    <property type="entry name" value="CYTOPLASMIC PROTEIN-RELATED"/>
    <property type="match status" value="1"/>
</dbReference>
<dbReference type="SMART" id="SM00881">
    <property type="entry name" value="CoA_binding"/>
    <property type="match status" value="1"/>
</dbReference>
<accession>A0A553V0K3</accession>
<dbReference type="EMBL" id="VKGC01000004">
    <property type="protein sequence ID" value="TSA85998.1"/>
    <property type="molecule type" value="Genomic_DNA"/>
</dbReference>
<organism evidence="2 3">
    <name type="scientific">Helicobacter mehlei</name>
    <dbReference type="NCBI Taxonomy" id="2316080"/>
    <lineage>
        <taxon>Bacteria</taxon>
        <taxon>Pseudomonadati</taxon>
        <taxon>Campylobacterota</taxon>
        <taxon>Epsilonproteobacteria</taxon>
        <taxon>Campylobacterales</taxon>
        <taxon>Helicobacteraceae</taxon>
        <taxon>Helicobacter</taxon>
    </lineage>
</organism>
<gene>
    <name evidence="2" type="ORF">FNE76_02630</name>
</gene>
<sequence length="148" mass="16787">MDFDIEHGDRSTPALILQYKYLAIVGLSPDPSKESHRVAAYLQEQGYHITPIYPDDSQPILGQRVYKTLSAALQDKHKQGETIFVVVVFRKPEAVLEIAQEMLQNDPIPLVFWMQLGIKNAEAKALLEQNGVVVVEDKCMLVEHQKLF</sequence>
<dbReference type="Proteomes" id="UP000319322">
    <property type="component" value="Unassembled WGS sequence"/>
</dbReference>
<dbReference type="RefSeq" id="WP_120947901.1">
    <property type="nucleotide sequence ID" value="NZ_QXQP01000001.1"/>
</dbReference>
<proteinExistence type="predicted"/>
<dbReference type="InterPro" id="IPR036291">
    <property type="entry name" value="NAD(P)-bd_dom_sf"/>
</dbReference>
<reference evidence="2" key="1">
    <citation type="submission" date="2019-07" db="EMBL/GenBank/DDBJ databases">
        <title>Helicobacter labacensis sp. nov., Helicobacter mehlei sp. nov. and Helicobacter vulpis sp. nov., isolated from gastric mucosa of red fox (Vulpis vulpis).</title>
        <authorList>
            <person name="Kusar D."/>
            <person name="Gruntar I."/>
            <person name="Pate M."/>
            <person name="Zajc U."/>
            <person name="Ocepek M."/>
        </authorList>
    </citation>
    <scope>NUCLEOTIDE SEQUENCE [LARGE SCALE GENOMIC DNA]</scope>
    <source>
        <strain evidence="2">L8b</strain>
    </source>
</reference>